<dbReference type="OrthoDB" id="9761634at2"/>
<dbReference type="InterPro" id="IPR050736">
    <property type="entry name" value="Sensor_HK_Regulatory"/>
</dbReference>
<keyword evidence="3" id="KW-0597">Phosphoprotein</keyword>
<keyword evidence="5 9" id="KW-0418">Kinase</keyword>
<dbReference type="SUPFAM" id="SSF55874">
    <property type="entry name" value="ATPase domain of HSP90 chaperone/DNA topoisomerase II/histidine kinase"/>
    <property type="match status" value="1"/>
</dbReference>
<dbReference type="GO" id="GO:0000155">
    <property type="term" value="F:phosphorelay sensor kinase activity"/>
    <property type="evidence" value="ECO:0007669"/>
    <property type="project" value="InterPro"/>
</dbReference>
<dbReference type="HOGENOM" id="CLU_000445_89_10_7"/>
<protein>
    <recommendedName>
        <fullName evidence="2">histidine kinase</fullName>
        <ecNumber evidence="2">2.7.13.3</ecNumber>
    </recommendedName>
</protein>
<evidence type="ECO:0000256" key="4">
    <source>
        <dbReference type="ARBA" id="ARBA00022679"/>
    </source>
</evidence>
<dbReference type="PRINTS" id="PR00344">
    <property type="entry name" value="BCTRLSENSOR"/>
</dbReference>
<name>E6X008_NITSE</name>
<dbReference type="InterPro" id="IPR003661">
    <property type="entry name" value="HisK_dim/P_dom"/>
</dbReference>
<dbReference type="PANTHER" id="PTHR43711:SF1">
    <property type="entry name" value="HISTIDINE KINASE 1"/>
    <property type="match status" value="1"/>
</dbReference>
<evidence type="ECO:0000256" key="5">
    <source>
        <dbReference type="ARBA" id="ARBA00022777"/>
    </source>
</evidence>
<evidence type="ECO:0000256" key="7">
    <source>
        <dbReference type="SAM" id="Phobius"/>
    </source>
</evidence>
<keyword evidence="6" id="KW-0902">Two-component regulatory system</keyword>
<keyword evidence="4" id="KW-0808">Transferase</keyword>
<dbReference type="Gene3D" id="3.30.565.10">
    <property type="entry name" value="Histidine kinase-like ATPase, C-terminal domain"/>
    <property type="match status" value="1"/>
</dbReference>
<sequence length="389" mass="45764">MLRSERKSLRRFLFLYSLLMFGLFVLGSTLYYRNQEQLMLLRTKSRMMEYATEQIHRLRRLHEHFPKENRYPRDERFRSAIYDLEHVRIFSTLRNPHVDFLGDIYTVGDVIHYVKVLDLYYLGAKYLFIEVPRDHSWMNGVWRRILLTGAVLGLVLALLGYYLARLFVRPMRQSIRLLDDFIHDTTHELNTPLSSILANIEMIDAASMPPEDRRRLERIGVAARTVSTLYEDLKFVTLERHRPTRDENLDLDRLLGERLDYFDLLLRSKNLKLESHIQPVTIRADRRLLARVLDNLLSNAVKYNRRGGTLQVSLTPGELRVADTGGGMEPEEVEQIFERYRRFNDTEGGFGLGLDIVKGIVDHYGWKIEVHSQKGKGTEVILRWEANRE</sequence>
<feature type="transmembrane region" description="Helical" evidence="7">
    <location>
        <begin position="145"/>
        <end position="164"/>
    </location>
</feature>
<comment type="catalytic activity">
    <reaction evidence="1">
        <text>ATP + protein L-histidine = ADP + protein N-phospho-L-histidine.</text>
        <dbReference type="EC" id="2.7.13.3"/>
    </reaction>
</comment>
<dbReference type="EMBL" id="CP002452">
    <property type="protein sequence ID" value="ADV46731.1"/>
    <property type="molecule type" value="Genomic_DNA"/>
</dbReference>
<dbReference type="SUPFAM" id="SSF47384">
    <property type="entry name" value="Homodimeric domain of signal transducing histidine kinase"/>
    <property type="match status" value="1"/>
</dbReference>
<dbReference type="Pfam" id="PF02518">
    <property type="entry name" value="HATPase_c"/>
    <property type="match status" value="1"/>
</dbReference>
<dbReference type="Gene3D" id="1.10.287.130">
    <property type="match status" value="1"/>
</dbReference>
<dbReference type="EC" id="2.7.13.3" evidence="2"/>
<evidence type="ECO:0000313" key="10">
    <source>
        <dbReference type="Proteomes" id="UP000008633"/>
    </source>
</evidence>
<keyword evidence="7" id="KW-0812">Transmembrane</keyword>
<keyword evidence="7" id="KW-0472">Membrane</keyword>
<dbReference type="STRING" id="749222.Nitsa_1483"/>
<proteinExistence type="predicted"/>
<organism evidence="9 10">
    <name type="scientific">Nitratifractor salsuginis (strain DSM 16511 / JCM 12458 / E9I37-1)</name>
    <dbReference type="NCBI Taxonomy" id="749222"/>
    <lineage>
        <taxon>Bacteria</taxon>
        <taxon>Pseudomonadati</taxon>
        <taxon>Campylobacterota</taxon>
        <taxon>Epsilonproteobacteria</taxon>
        <taxon>Campylobacterales</taxon>
        <taxon>Sulfurovaceae</taxon>
        <taxon>Nitratifractor</taxon>
    </lineage>
</organism>
<evidence type="ECO:0000256" key="2">
    <source>
        <dbReference type="ARBA" id="ARBA00012438"/>
    </source>
</evidence>
<dbReference type="InterPro" id="IPR004358">
    <property type="entry name" value="Sig_transdc_His_kin-like_C"/>
</dbReference>
<feature type="transmembrane region" description="Helical" evidence="7">
    <location>
        <begin position="12"/>
        <end position="32"/>
    </location>
</feature>
<dbReference type="PROSITE" id="PS50109">
    <property type="entry name" value="HIS_KIN"/>
    <property type="match status" value="1"/>
</dbReference>
<dbReference type="InterPro" id="IPR005467">
    <property type="entry name" value="His_kinase_dom"/>
</dbReference>
<dbReference type="InterPro" id="IPR036097">
    <property type="entry name" value="HisK_dim/P_sf"/>
</dbReference>
<evidence type="ECO:0000259" key="8">
    <source>
        <dbReference type="PROSITE" id="PS50109"/>
    </source>
</evidence>
<evidence type="ECO:0000313" key="9">
    <source>
        <dbReference type="EMBL" id="ADV46731.1"/>
    </source>
</evidence>
<keyword evidence="10" id="KW-1185">Reference proteome</keyword>
<reference evidence="10" key="2">
    <citation type="submission" date="2011-01" db="EMBL/GenBank/DDBJ databases">
        <title>The complete genome of Nitratifractor salsuginis DSM 16511.</title>
        <authorList>
            <consortium name="US DOE Joint Genome Institute (JGI-PGF)"/>
            <person name="Lucas S."/>
            <person name="Copeland A."/>
            <person name="Lapidus A."/>
            <person name="Bruce D."/>
            <person name="Goodwin L."/>
            <person name="Pitluck S."/>
            <person name="Kyrpides N."/>
            <person name="Mavromatis K."/>
            <person name="Ivanova N."/>
            <person name="Mikhailova N."/>
            <person name="Zeytun A."/>
            <person name="Detter J.C."/>
            <person name="Tapia R."/>
            <person name="Han C."/>
            <person name="Land M."/>
            <person name="Hauser L."/>
            <person name="Markowitz V."/>
            <person name="Cheng J.-F."/>
            <person name="Hugenholtz P."/>
            <person name="Woyke T."/>
            <person name="Wu D."/>
            <person name="Tindall B."/>
            <person name="Schuetze A."/>
            <person name="Brambilla E."/>
            <person name="Klenk H.-P."/>
            <person name="Eisen J.A."/>
        </authorList>
    </citation>
    <scope>NUCLEOTIDE SEQUENCE [LARGE SCALE GENOMIC DNA]</scope>
    <source>
        <strain evidence="10">DSM 16511 / JCM 12458 / E9I37-1</strain>
    </source>
</reference>
<evidence type="ECO:0000256" key="3">
    <source>
        <dbReference type="ARBA" id="ARBA00022553"/>
    </source>
</evidence>
<dbReference type="Proteomes" id="UP000008633">
    <property type="component" value="Chromosome"/>
</dbReference>
<dbReference type="RefSeq" id="WP_013554420.1">
    <property type="nucleotide sequence ID" value="NC_014935.1"/>
</dbReference>
<dbReference type="InterPro" id="IPR036890">
    <property type="entry name" value="HATPase_C_sf"/>
</dbReference>
<dbReference type="CDD" id="cd00082">
    <property type="entry name" value="HisKA"/>
    <property type="match status" value="1"/>
</dbReference>
<dbReference type="PANTHER" id="PTHR43711">
    <property type="entry name" value="TWO-COMPONENT HISTIDINE KINASE"/>
    <property type="match status" value="1"/>
</dbReference>
<gene>
    <name evidence="9" type="ordered locus">Nitsa_1483</name>
</gene>
<dbReference type="eggNOG" id="COG0642">
    <property type="taxonomic scope" value="Bacteria"/>
</dbReference>
<dbReference type="AlphaFoldDB" id="E6X008"/>
<dbReference type="KEGG" id="nsa:Nitsa_1483"/>
<dbReference type="SMART" id="SM00388">
    <property type="entry name" value="HisKA"/>
    <property type="match status" value="1"/>
</dbReference>
<evidence type="ECO:0000256" key="6">
    <source>
        <dbReference type="ARBA" id="ARBA00023012"/>
    </source>
</evidence>
<keyword evidence="7" id="KW-1133">Transmembrane helix</keyword>
<accession>E6X008</accession>
<dbReference type="SMART" id="SM00387">
    <property type="entry name" value="HATPase_c"/>
    <property type="match status" value="1"/>
</dbReference>
<feature type="domain" description="Histidine kinase" evidence="8">
    <location>
        <begin position="184"/>
        <end position="388"/>
    </location>
</feature>
<evidence type="ECO:0000256" key="1">
    <source>
        <dbReference type="ARBA" id="ARBA00000085"/>
    </source>
</evidence>
<reference evidence="9 10" key="1">
    <citation type="journal article" date="2011" name="Stand. Genomic Sci.">
        <title>Complete genome sequence of Nitratifractor salsuginis type strain (E9I37-1).</title>
        <authorList>
            <person name="Anderson I."/>
            <person name="Sikorski J."/>
            <person name="Zeytun A."/>
            <person name="Nolan M."/>
            <person name="Lapidus A."/>
            <person name="Lucas S."/>
            <person name="Hammon N."/>
            <person name="Deshpande S."/>
            <person name="Cheng J.F."/>
            <person name="Tapia R."/>
            <person name="Han C."/>
            <person name="Goodwin L."/>
            <person name="Pitluck S."/>
            <person name="Liolios K."/>
            <person name="Pagani I."/>
            <person name="Ivanova N."/>
            <person name="Huntemann M."/>
            <person name="Mavromatis K."/>
            <person name="Ovchinikova G."/>
            <person name="Pati A."/>
            <person name="Chen A."/>
            <person name="Palaniappan K."/>
            <person name="Land M."/>
            <person name="Hauser L."/>
            <person name="Brambilla E.M."/>
            <person name="Ngatchou-Djao O.D."/>
            <person name="Rohde M."/>
            <person name="Tindall B.J."/>
            <person name="Goker M."/>
            <person name="Detter J.C."/>
            <person name="Woyke T."/>
            <person name="Bristow J."/>
            <person name="Eisen J.A."/>
            <person name="Markowitz V."/>
            <person name="Hugenholtz P."/>
            <person name="Klenk H.P."/>
            <person name="Kyrpides N.C."/>
        </authorList>
    </citation>
    <scope>NUCLEOTIDE SEQUENCE [LARGE SCALE GENOMIC DNA]</scope>
    <source>
        <strain evidence="10">DSM 16511 / JCM 12458 / E9I37-1</strain>
    </source>
</reference>
<dbReference type="InterPro" id="IPR003594">
    <property type="entry name" value="HATPase_dom"/>
</dbReference>
<dbReference type="Pfam" id="PF00512">
    <property type="entry name" value="HisKA"/>
    <property type="match status" value="1"/>
</dbReference>